<evidence type="ECO:0000313" key="2">
    <source>
        <dbReference type="EMBL" id="TMR38691.1"/>
    </source>
</evidence>
<gene>
    <name evidence="2" type="ORF">ETD85_03745</name>
</gene>
<dbReference type="GO" id="GO:0006508">
    <property type="term" value="P:proteolysis"/>
    <property type="evidence" value="ECO:0007669"/>
    <property type="project" value="InterPro"/>
</dbReference>
<dbReference type="PROSITE" id="PS50106">
    <property type="entry name" value="PDZ"/>
    <property type="match status" value="1"/>
</dbReference>
<dbReference type="PANTHER" id="PTHR32060">
    <property type="entry name" value="TAIL-SPECIFIC PROTEASE"/>
    <property type="match status" value="1"/>
</dbReference>
<dbReference type="Gene3D" id="2.30.42.10">
    <property type="match status" value="1"/>
</dbReference>
<dbReference type="InterPro" id="IPR041489">
    <property type="entry name" value="PDZ_6"/>
</dbReference>
<name>A0A5S4H1X1_9ACTN</name>
<protein>
    <submittedName>
        <fullName evidence="2">Peptidase</fullName>
    </submittedName>
</protein>
<dbReference type="Pfam" id="PF17820">
    <property type="entry name" value="PDZ_6"/>
    <property type="match status" value="1"/>
</dbReference>
<dbReference type="GO" id="GO:0008236">
    <property type="term" value="F:serine-type peptidase activity"/>
    <property type="evidence" value="ECO:0007669"/>
    <property type="project" value="InterPro"/>
</dbReference>
<keyword evidence="3" id="KW-1185">Reference proteome</keyword>
<dbReference type="Pfam" id="PF03572">
    <property type="entry name" value="Peptidase_S41"/>
    <property type="match status" value="1"/>
</dbReference>
<dbReference type="GO" id="GO:0030288">
    <property type="term" value="C:outer membrane-bounded periplasmic space"/>
    <property type="evidence" value="ECO:0007669"/>
    <property type="project" value="TreeGrafter"/>
</dbReference>
<dbReference type="InterPro" id="IPR001478">
    <property type="entry name" value="PDZ"/>
</dbReference>
<dbReference type="PANTHER" id="PTHR32060:SF30">
    <property type="entry name" value="CARBOXY-TERMINAL PROCESSING PROTEASE CTPA"/>
    <property type="match status" value="1"/>
</dbReference>
<dbReference type="InterPro" id="IPR005151">
    <property type="entry name" value="Tail-specific_protease"/>
</dbReference>
<dbReference type="InterPro" id="IPR029045">
    <property type="entry name" value="ClpP/crotonase-like_dom_sf"/>
</dbReference>
<dbReference type="Gene3D" id="3.90.226.10">
    <property type="entry name" value="2-enoyl-CoA Hydratase, Chain A, domain 1"/>
    <property type="match status" value="1"/>
</dbReference>
<organism evidence="2 3">
    <name type="scientific">Nonomuraea zeae</name>
    <dbReference type="NCBI Taxonomy" id="1642303"/>
    <lineage>
        <taxon>Bacteria</taxon>
        <taxon>Bacillati</taxon>
        <taxon>Actinomycetota</taxon>
        <taxon>Actinomycetes</taxon>
        <taxon>Streptosporangiales</taxon>
        <taxon>Streptosporangiaceae</taxon>
        <taxon>Nonomuraea</taxon>
    </lineage>
</organism>
<dbReference type="AlphaFoldDB" id="A0A5S4H1X1"/>
<dbReference type="GO" id="GO:0004175">
    <property type="term" value="F:endopeptidase activity"/>
    <property type="evidence" value="ECO:0007669"/>
    <property type="project" value="TreeGrafter"/>
</dbReference>
<evidence type="ECO:0000313" key="3">
    <source>
        <dbReference type="Proteomes" id="UP000306628"/>
    </source>
</evidence>
<reference evidence="2 3" key="1">
    <citation type="submission" date="2019-05" db="EMBL/GenBank/DDBJ databases">
        <title>Draft genome sequence of Nonomuraea zeae DSM 100528.</title>
        <authorList>
            <person name="Saricaoglu S."/>
            <person name="Isik K."/>
        </authorList>
    </citation>
    <scope>NUCLEOTIDE SEQUENCE [LARGE SCALE GENOMIC DNA]</scope>
    <source>
        <strain evidence="2 3">DSM 100528</strain>
    </source>
</reference>
<dbReference type="SUPFAM" id="SSF52096">
    <property type="entry name" value="ClpP/crotonase"/>
    <property type="match status" value="1"/>
</dbReference>
<comment type="caution">
    <text evidence="2">The sequence shown here is derived from an EMBL/GenBank/DDBJ whole genome shotgun (WGS) entry which is preliminary data.</text>
</comment>
<dbReference type="InterPro" id="IPR036034">
    <property type="entry name" value="PDZ_sf"/>
</dbReference>
<dbReference type="Proteomes" id="UP000306628">
    <property type="component" value="Unassembled WGS sequence"/>
</dbReference>
<proteinExistence type="predicted"/>
<feature type="domain" description="PDZ" evidence="1">
    <location>
        <begin position="176"/>
        <end position="249"/>
    </location>
</feature>
<dbReference type="EMBL" id="VCKX01000007">
    <property type="protein sequence ID" value="TMR38691.1"/>
    <property type="molecule type" value="Genomic_DNA"/>
</dbReference>
<sequence length="496" mass="52274">MDDRVELSHRVYRLPRLPKARKQLILGVAVCLGTIMGFAGSTKAHAVPDRHVLAVQGAAVSCAEPAGPPQALKATTVSTVEQAYNCILDKSYGGKRLDHRLLLAAAFSRLAHELHRRGRDVAEATMPALTGDRQKDWAAFAAVYERVIDLLPDAALRQAAGAAAINGMAAGLHENHVRWDRSEPPTGAAGTVYGLGFDTSPFKGPLLSAPHQTTGPLYVTTLWGGPAAKAGLRPGDVIRSINGAPPFPGGILSLGAVHPLFQSYPDHAPVRLRLTRPATGRTWTVTLTPASFKPDPETAPQVTSQLKGDVAYVRVPDFGRGRADTALKAISDLGATKKLSGVVIDVRGNTGGMPGESDRLLSAFAHGKVTAYQCDIDDSCTAGRTDDQVTLLNLPLVVLADRDCASACDHFVAAVKDLEIAPVVGTRTSGVVSGVAIPYLLDDNSVLLLPALHHRGPGREVVNDIGVAPDHYVPLTAEDVSTGKDPGLAKALTLIK</sequence>
<evidence type="ECO:0000259" key="1">
    <source>
        <dbReference type="PROSITE" id="PS50106"/>
    </source>
</evidence>
<dbReference type="OrthoDB" id="9812068at2"/>
<dbReference type="RefSeq" id="WP_138688163.1">
    <property type="nucleotide sequence ID" value="NZ_JBHSAZ010000026.1"/>
</dbReference>
<dbReference type="SMART" id="SM00245">
    <property type="entry name" value="TSPc"/>
    <property type="match status" value="1"/>
</dbReference>
<dbReference type="GO" id="GO:0007165">
    <property type="term" value="P:signal transduction"/>
    <property type="evidence" value="ECO:0007669"/>
    <property type="project" value="TreeGrafter"/>
</dbReference>
<accession>A0A5S4H1X1</accession>
<dbReference type="SUPFAM" id="SSF50156">
    <property type="entry name" value="PDZ domain-like"/>
    <property type="match status" value="1"/>
</dbReference>